<evidence type="ECO:0000256" key="3">
    <source>
        <dbReference type="ARBA" id="ARBA00022801"/>
    </source>
</evidence>
<evidence type="ECO:0000256" key="6">
    <source>
        <dbReference type="ARBA" id="ARBA00023098"/>
    </source>
</evidence>
<dbReference type="CDD" id="cd07199">
    <property type="entry name" value="Pat17_PNPLA8_PNPLA9_like"/>
    <property type="match status" value="1"/>
</dbReference>
<protein>
    <submittedName>
        <fullName evidence="11">FabD/lysophospholipase-like protein</fullName>
    </submittedName>
</protein>
<evidence type="ECO:0000256" key="1">
    <source>
        <dbReference type="ARBA" id="ARBA00022723"/>
    </source>
</evidence>
<feature type="domain" description="PNPLA" evidence="10">
    <location>
        <begin position="517"/>
        <end position="727"/>
    </location>
</feature>
<dbReference type="OrthoDB" id="194358at2759"/>
<comment type="caution">
    <text evidence="8">Lacks conserved residue(s) required for the propagation of feature annotation.</text>
</comment>
<feature type="domain" description="RING-type" evidence="9">
    <location>
        <begin position="448"/>
        <end position="492"/>
    </location>
</feature>
<evidence type="ECO:0000256" key="4">
    <source>
        <dbReference type="ARBA" id="ARBA00022833"/>
    </source>
</evidence>
<keyword evidence="1" id="KW-0479">Metal-binding</keyword>
<keyword evidence="2 7" id="KW-0863">Zinc-finger</keyword>
<dbReference type="Proteomes" id="UP000799640">
    <property type="component" value="Unassembled WGS sequence"/>
</dbReference>
<proteinExistence type="predicted"/>
<dbReference type="PANTHER" id="PTHR24185:SF1">
    <property type="entry name" value="CALCIUM-INDEPENDENT PHOSPHOLIPASE A2-GAMMA"/>
    <property type="match status" value="1"/>
</dbReference>
<dbReference type="PROSITE" id="PS50089">
    <property type="entry name" value="ZF_RING_2"/>
    <property type="match status" value="1"/>
</dbReference>
<dbReference type="GO" id="GO:0008270">
    <property type="term" value="F:zinc ion binding"/>
    <property type="evidence" value="ECO:0007669"/>
    <property type="project" value="UniProtKB-KW"/>
</dbReference>
<dbReference type="GO" id="GO:0047499">
    <property type="term" value="F:calcium-independent phospholipase A2 activity"/>
    <property type="evidence" value="ECO:0007669"/>
    <property type="project" value="TreeGrafter"/>
</dbReference>
<evidence type="ECO:0000259" key="9">
    <source>
        <dbReference type="PROSITE" id="PS50089"/>
    </source>
</evidence>
<keyword evidence="5" id="KW-0442">Lipid degradation</keyword>
<dbReference type="InterPro" id="IPR017907">
    <property type="entry name" value="Znf_RING_CS"/>
</dbReference>
<dbReference type="GO" id="GO:0019369">
    <property type="term" value="P:arachidonate metabolic process"/>
    <property type="evidence" value="ECO:0007669"/>
    <property type="project" value="TreeGrafter"/>
</dbReference>
<dbReference type="InterPro" id="IPR001841">
    <property type="entry name" value="Znf_RING"/>
</dbReference>
<accession>A0A6G1HT46</accession>
<evidence type="ECO:0000313" key="12">
    <source>
        <dbReference type="Proteomes" id="UP000799640"/>
    </source>
</evidence>
<evidence type="ECO:0000256" key="2">
    <source>
        <dbReference type="ARBA" id="ARBA00022771"/>
    </source>
</evidence>
<evidence type="ECO:0000256" key="8">
    <source>
        <dbReference type="PROSITE-ProRule" id="PRU01161"/>
    </source>
</evidence>
<dbReference type="PROSITE" id="PS51635">
    <property type="entry name" value="PNPLA"/>
    <property type="match status" value="1"/>
</dbReference>
<keyword evidence="3" id="KW-0378">Hydrolase</keyword>
<gene>
    <name evidence="11" type="ORF">EJ06DRAFT_67361</name>
</gene>
<dbReference type="Gene3D" id="3.40.1090.10">
    <property type="entry name" value="Cytosolic phospholipase A2 catalytic domain"/>
    <property type="match status" value="1"/>
</dbReference>
<evidence type="ECO:0000256" key="7">
    <source>
        <dbReference type="PROSITE-ProRule" id="PRU00175"/>
    </source>
</evidence>
<sequence>MANRRHRPGDPDPVTPASCIRVLQWARSDSKSPPPSRMQPGVSVSDRRFAVGHLYPRVLYAFSDVVVYVCKNPKTFQDALYNLIEWGADSLETSVNQPTLPHIILALNAAVPSRKNPEDEWDTDKATRELLDYVNNLDGKHAQKLMADLNVNRAAVSLEAGATESKVQTIEDLILRYYSSFTVVPLPAPTGGQYNRLNTQLDKLRENIQDGCDKSNQEKQRAHMLLTAQTFNMYLRFALDHFTEKLDAPFNFVKVSLRLNPIPQNFANHVVRLAACICDARDRYRDEAIYGAFTQLVASCVVLDVMRVRKQGWATDSQIFHQYQPSFEEAFITFCDQYWTCSFSKEGRHCVNVKLRHGPKGHQDIGGRVIERGEYEPDPRFSSPEVGKWIDLIRSTISGIQDDLKTRLSSGPTREGIDDIWPLHLKNIENFLEVFNYGWENFFSQTTCFGCLATIPEHPLTCGHVLCTKCVHAHGVKLVTLNSVKLKNCPLHVLSPDVAPVEQAFRFKPPHASVRLLSLDGGGALPVVQLEVLRAIQKGLPSGIPIQAFFDMIIGSGAGAILALKLGVREKTIDECTDDLVTLRNTAFRKRELSKVPFINKLVTLRHGSVLKTTPLYETLKPSLGRTFLFGHHEPGRVHHNIKVAVTATDQISRKPVLLANYSRSASPSGEYEFHRPDDRGAELKVWEAGAAAFAVRPLFKPFTHSKTHRSYLDGTLINNNPIKMVDAERKHLWSDVADSDPDLMLSIGSGHSGAGSVDASDKIDSIRCPGHRLSRQLMESRGRSIPDADKTWRDFMDTVQSNAAPQMKDRYVRINPSSRLKTDPRNDISAVKDFVSIQRQTREYLKTQSKVIDRLTMKLVASQFFFAVSYSPSPVGRGQGYKVSGKVICRFNDNSGYIEALGTFFDRRQMSDCAWRSL</sequence>
<dbReference type="InterPro" id="IPR016035">
    <property type="entry name" value="Acyl_Trfase/lysoPLipase"/>
</dbReference>
<dbReference type="SUPFAM" id="SSF52151">
    <property type="entry name" value="FabD/lysophospholipase-like"/>
    <property type="match status" value="1"/>
</dbReference>
<name>A0A6G1HT46_9PEZI</name>
<keyword evidence="12" id="KW-1185">Reference proteome</keyword>
<dbReference type="InterPro" id="IPR002641">
    <property type="entry name" value="PNPLA_dom"/>
</dbReference>
<dbReference type="GO" id="GO:0016042">
    <property type="term" value="P:lipid catabolic process"/>
    <property type="evidence" value="ECO:0007669"/>
    <property type="project" value="UniProtKB-KW"/>
</dbReference>
<reference evidence="11" key="1">
    <citation type="journal article" date="2020" name="Stud. Mycol.">
        <title>101 Dothideomycetes genomes: a test case for predicting lifestyles and emergence of pathogens.</title>
        <authorList>
            <person name="Haridas S."/>
            <person name="Albert R."/>
            <person name="Binder M."/>
            <person name="Bloem J."/>
            <person name="Labutti K."/>
            <person name="Salamov A."/>
            <person name="Andreopoulos B."/>
            <person name="Baker S."/>
            <person name="Barry K."/>
            <person name="Bills G."/>
            <person name="Bluhm B."/>
            <person name="Cannon C."/>
            <person name="Castanera R."/>
            <person name="Culley D."/>
            <person name="Daum C."/>
            <person name="Ezra D."/>
            <person name="Gonzalez J."/>
            <person name="Henrissat B."/>
            <person name="Kuo A."/>
            <person name="Liang C."/>
            <person name="Lipzen A."/>
            <person name="Lutzoni F."/>
            <person name="Magnuson J."/>
            <person name="Mondo S."/>
            <person name="Nolan M."/>
            <person name="Ohm R."/>
            <person name="Pangilinan J."/>
            <person name="Park H.-J."/>
            <person name="Ramirez L."/>
            <person name="Alfaro M."/>
            <person name="Sun H."/>
            <person name="Tritt A."/>
            <person name="Yoshinaga Y."/>
            <person name="Zwiers L.-H."/>
            <person name="Turgeon B."/>
            <person name="Goodwin S."/>
            <person name="Spatafora J."/>
            <person name="Crous P."/>
            <person name="Grigoriev I."/>
        </authorList>
    </citation>
    <scope>NUCLEOTIDE SEQUENCE</scope>
    <source>
        <strain evidence="11">CBS 262.69</strain>
    </source>
</reference>
<organism evidence="11 12">
    <name type="scientific">Trichodelitschia bisporula</name>
    <dbReference type="NCBI Taxonomy" id="703511"/>
    <lineage>
        <taxon>Eukaryota</taxon>
        <taxon>Fungi</taxon>
        <taxon>Dikarya</taxon>
        <taxon>Ascomycota</taxon>
        <taxon>Pezizomycotina</taxon>
        <taxon>Dothideomycetes</taxon>
        <taxon>Dothideomycetes incertae sedis</taxon>
        <taxon>Phaeotrichales</taxon>
        <taxon>Phaeotrichaceae</taxon>
        <taxon>Trichodelitschia</taxon>
    </lineage>
</organism>
<evidence type="ECO:0000259" key="10">
    <source>
        <dbReference type="PROSITE" id="PS51635"/>
    </source>
</evidence>
<dbReference type="GO" id="GO:0046486">
    <property type="term" value="P:glycerolipid metabolic process"/>
    <property type="evidence" value="ECO:0007669"/>
    <property type="project" value="UniProtKB-ARBA"/>
</dbReference>
<keyword evidence="4" id="KW-0862">Zinc</keyword>
<evidence type="ECO:0000256" key="5">
    <source>
        <dbReference type="ARBA" id="ARBA00022963"/>
    </source>
</evidence>
<dbReference type="EMBL" id="ML996698">
    <property type="protein sequence ID" value="KAF2399017.1"/>
    <property type="molecule type" value="Genomic_DNA"/>
</dbReference>
<dbReference type="PROSITE" id="PS00518">
    <property type="entry name" value="ZF_RING_1"/>
    <property type="match status" value="1"/>
</dbReference>
<dbReference type="PANTHER" id="PTHR24185">
    <property type="entry name" value="CALCIUM-INDEPENDENT PHOSPHOLIPASE A2-GAMMA"/>
    <property type="match status" value="1"/>
</dbReference>
<dbReference type="Pfam" id="PF01734">
    <property type="entry name" value="Patatin"/>
    <property type="match status" value="1"/>
</dbReference>
<evidence type="ECO:0000313" key="11">
    <source>
        <dbReference type="EMBL" id="KAF2399017.1"/>
    </source>
</evidence>
<dbReference type="GO" id="GO:0016020">
    <property type="term" value="C:membrane"/>
    <property type="evidence" value="ECO:0007669"/>
    <property type="project" value="TreeGrafter"/>
</dbReference>
<dbReference type="AlphaFoldDB" id="A0A6G1HT46"/>
<keyword evidence="6" id="KW-0443">Lipid metabolism</keyword>